<feature type="transmembrane region" description="Helical" evidence="2">
    <location>
        <begin position="82"/>
        <end position="105"/>
    </location>
</feature>
<feature type="compositionally biased region" description="Basic residues" evidence="1">
    <location>
        <begin position="130"/>
        <end position="141"/>
    </location>
</feature>
<proteinExistence type="predicted"/>
<dbReference type="Proteomes" id="UP000324748">
    <property type="component" value="Unassembled WGS sequence"/>
</dbReference>
<keyword evidence="4" id="KW-1185">Reference proteome</keyword>
<feature type="region of interest" description="Disordered" evidence="1">
    <location>
        <begin position="110"/>
        <end position="145"/>
    </location>
</feature>
<name>A0A5B0MN09_PUCGR</name>
<sequence>MATQSVTNSTLPATGLPRSTSAGTISARQTSSSTASIPPQTQTSSSPAASASALSSILTKQNAPSAPVTQHTDPFTRLSPRAIAAIVFVGAFVTVLCLAISFVLWRRKDRNPGSNTNDPETPSTVQCQKTPRHSKRKKSQRRPLGLVDETTTTFVNSIRPPSPVRARMTYIDQTSTSPPWSVFLGRGNSSILNWKPHDGMRPPLRLSSDTLMVLDPWLMRRSQSPPPPMPP</sequence>
<reference evidence="3 4" key="1">
    <citation type="submission" date="2019-05" db="EMBL/GenBank/DDBJ databases">
        <title>Emergence of the Ug99 lineage of the wheat stem rust pathogen through somatic hybridization.</title>
        <authorList>
            <person name="Li F."/>
            <person name="Upadhyaya N.M."/>
            <person name="Sperschneider J."/>
            <person name="Matny O."/>
            <person name="Nguyen-Phuc H."/>
            <person name="Mago R."/>
            <person name="Raley C."/>
            <person name="Miller M.E."/>
            <person name="Silverstein K.A.T."/>
            <person name="Henningsen E."/>
            <person name="Hirsch C.D."/>
            <person name="Visser B."/>
            <person name="Pretorius Z.A."/>
            <person name="Steffenson B.J."/>
            <person name="Schwessinger B."/>
            <person name="Dodds P.N."/>
            <person name="Figueroa M."/>
        </authorList>
    </citation>
    <scope>NUCLEOTIDE SEQUENCE [LARGE SCALE GENOMIC DNA]</scope>
    <source>
        <strain evidence="3">21-0</strain>
    </source>
</reference>
<accession>A0A5B0MN09</accession>
<dbReference type="AlphaFoldDB" id="A0A5B0MN09"/>
<dbReference type="OrthoDB" id="2507016at2759"/>
<comment type="caution">
    <text evidence="3">The sequence shown here is derived from an EMBL/GenBank/DDBJ whole genome shotgun (WGS) entry which is preliminary data.</text>
</comment>
<feature type="compositionally biased region" description="Polar residues" evidence="1">
    <location>
        <begin position="1"/>
        <end position="28"/>
    </location>
</feature>
<feature type="compositionally biased region" description="Polar residues" evidence="1">
    <location>
        <begin position="60"/>
        <end position="73"/>
    </location>
</feature>
<feature type="region of interest" description="Disordered" evidence="1">
    <location>
        <begin position="1"/>
        <end position="74"/>
    </location>
</feature>
<organism evidence="3 4">
    <name type="scientific">Puccinia graminis f. sp. tritici</name>
    <dbReference type="NCBI Taxonomy" id="56615"/>
    <lineage>
        <taxon>Eukaryota</taxon>
        <taxon>Fungi</taxon>
        <taxon>Dikarya</taxon>
        <taxon>Basidiomycota</taxon>
        <taxon>Pucciniomycotina</taxon>
        <taxon>Pucciniomycetes</taxon>
        <taxon>Pucciniales</taxon>
        <taxon>Pucciniaceae</taxon>
        <taxon>Puccinia</taxon>
    </lineage>
</organism>
<feature type="compositionally biased region" description="Low complexity" evidence="1">
    <location>
        <begin position="29"/>
        <end position="59"/>
    </location>
</feature>
<evidence type="ECO:0000256" key="2">
    <source>
        <dbReference type="SAM" id="Phobius"/>
    </source>
</evidence>
<keyword evidence="2" id="KW-0472">Membrane</keyword>
<keyword evidence="2" id="KW-0812">Transmembrane</keyword>
<gene>
    <name evidence="3" type="ORF">PGT21_006099</name>
</gene>
<evidence type="ECO:0000313" key="4">
    <source>
        <dbReference type="Proteomes" id="UP000324748"/>
    </source>
</evidence>
<feature type="compositionally biased region" description="Polar residues" evidence="1">
    <location>
        <begin position="112"/>
        <end position="129"/>
    </location>
</feature>
<keyword evidence="2" id="KW-1133">Transmembrane helix</keyword>
<protein>
    <submittedName>
        <fullName evidence="3">Uncharacterized protein</fullName>
    </submittedName>
</protein>
<dbReference type="EMBL" id="VSWC01000144">
    <property type="protein sequence ID" value="KAA1077404.1"/>
    <property type="molecule type" value="Genomic_DNA"/>
</dbReference>
<evidence type="ECO:0000256" key="1">
    <source>
        <dbReference type="SAM" id="MobiDB-lite"/>
    </source>
</evidence>
<evidence type="ECO:0000313" key="3">
    <source>
        <dbReference type="EMBL" id="KAA1077404.1"/>
    </source>
</evidence>